<gene>
    <name evidence="3" type="ORF">CLV25_115103</name>
</gene>
<dbReference type="Proteomes" id="UP000294830">
    <property type="component" value="Unassembled WGS sequence"/>
</dbReference>
<evidence type="ECO:0000313" key="4">
    <source>
        <dbReference type="Proteomes" id="UP000294830"/>
    </source>
</evidence>
<proteinExistence type="predicted"/>
<dbReference type="AlphaFoldDB" id="A0A4R2E6Q9"/>
<evidence type="ECO:0000256" key="1">
    <source>
        <dbReference type="SAM" id="MobiDB-lite"/>
    </source>
</evidence>
<name>A0A4R2E6Q9_9BACT</name>
<comment type="caution">
    <text evidence="3">The sequence shown here is derived from an EMBL/GenBank/DDBJ whole genome shotgun (WGS) entry which is preliminary data.</text>
</comment>
<reference evidence="3 4" key="1">
    <citation type="submission" date="2019-03" db="EMBL/GenBank/DDBJ databases">
        <title>Genomic Encyclopedia of Archaeal and Bacterial Type Strains, Phase II (KMG-II): from individual species to whole genera.</title>
        <authorList>
            <person name="Goeker M."/>
        </authorList>
    </citation>
    <scope>NUCLEOTIDE SEQUENCE [LARGE SCALE GENOMIC DNA]</scope>
    <source>
        <strain evidence="3 4">RL-C</strain>
    </source>
</reference>
<dbReference type="Pfam" id="PF08239">
    <property type="entry name" value="SH3_3"/>
    <property type="match status" value="1"/>
</dbReference>
<dbReference type="RefSeq" id="WP_131840187.1">
    <property type="nucleotide sequence ID" value="NZ_SLWB01000015.1"/>
</dbReference>
<sequence>MKKWIIVLLVLAAAGVATYYIVTNLQDKSGGLGIGKNDAVCIVDGVALRDAPGKEGAFVATLNMGEKLTIADEKEIETQNGAKKYYKVELTGGESGWVKEANIVTAAKPAAVATDAIVYGRPDLITKTSKVFSPLDIVAVKQKQGDFVEVYGKTKDGKKVKGGWVKYDALSFEDVDVAVAIYVAKANKKVGNDARMAALKEIVENPDFSSSRFIAELAALTSEVPVEPAEAPEEAPDTTMAAE</sequence>
<evidence type="ECO:0000259" key="2">
    <source>
        <dbReference type="Pfam" id="PF08239"/>
    </source>
</evidence>
<organism evidence="3 4">
    <name type="scientific">Acetobacteroides hydrogenigenes</name>
    <dbReference type="NCBI Taxonomy" id="979970"/>
    <lineage>
        <taxon>Bacteria</taxon>
        <taxon>Pseudomonadati</taxon>
        <taxon>Bacteroidota</taxon>
        <taxon>Bacteroidia</taxon>
        <taxon>Bacteroidales</taxon>
        <taxon>Rikenellaceae</taxon>
        <taxon>Acetobacteroides</taxon>
    </lineage>
</organism>
<evidence type="ECO:0000313" key="3">
    <source>
        <dbReference type="EMBL" id="TCN63753.1"/>
    </source>
</evidence>
<feature type="region of interest" description="Disordered" evidence="1">
    <location>
        <begin position="224"/>
        <end position="243"/>
    </location>
</feature>
<accession>A0A4R2E6Q9</accession>
<dbReference type="OrthoDB" id="981314at2"/>
<keyword evidence="4" id="KW-1185">Reference proteome</keyword>
<dbReference type="InterPro" id="IPR003646">
    <property type="entry name" value="SH3-like_bac-type"/>
</dbReference>
<feature type="domain" description="SH3b" evidence="2">
    <location>
        <begin position="44"/>
        <end position="102"/>
    </location>
</feature>
<dbReference type="EMBL" id="SLWB01000015">
    <property type="protein sequence ID" value="TCN63753.1"/>
    <property type="molecule type" value="Genomic_DNA"/>
</dbReference>
<dbReference type="Gene3D" id="2.30.30.40">
    <property type="entry name" value="SH3 Domains"/>
    <property type="match status" value="1"/>
</dbReference>
<protein>
    <submittedName>
        <fullName evidence="3">SH3 domain-containing protein</fullName>
    </submittedName>
</protein>